<reference evidence="2 3" key="1">
    <citation type="submission" date="2016-07" db="EMBL/GenBank/DDBJ databases">
        <title>Pervasive Adenine N6-methylation of Active Genes in Fungi.</title>
        <authorList>
            <consortium name="DOE Joint Genome Institute"/>
            <person name="Mondo S.J."/>
            <person name="Dannebaum R.O."/>
            <person name="Kuo R.C."/>
            <person name="Labutti K."/>
            <person name="Haridas S."/>
            <person name="Kuo A."/>
            <person name="Salamov A."/>
            <person name="Ahrendt S.R."/>
            <person name="Lipzen A."/>
            <person name="Sullivan W."/>
            <person name="Andreopoulos W.B."/>
            <person name="Clum A."/>
            <person name="Lindquist E."/>
            <person name="Daum C."/>
            <person name="Ramamoorthy G.K."/>
            <person name="Gryganskyi A."/>
            <person name="Culley D."/>
            <person name="Magnuson J.K."/>
            <person name="James T.Y."/>
            <person name="O'Malley M.A."/>
            <person name="Stajich J.E."/>
            <person name="Spatafora J.W."/>
            <person name="Visel A."/>
            <person name="Grigoriev I.V."/>
        </authorList>
    </citation>
    <scope>NUCLEOTIDE SEQUENCE [LARGE SCALE GENOMIC DNA]</scope>
    <source>
        <strain evidence="2 3">NRRL 3116</strain>
    </source>
</reference>
<accession>A0A1Y2GT82</accession>
<name>A0A1Y2GT82_9FUNG</name>
<feature type="region of interest" description="Disordered" evidence="1">
    <location>
        <begin position="36"/>
        <end position="64"/>
    </location>
</feature>
<dbReference type="GeneID" id="33570477"/>
<feature type="compositionally biased region" description="Polar residues" evidence="1">
    <location>
        <begin position="149"/>
        <end position="167"/>
    </location>
</feature>
<feature type="region of interest" description="Disordered" evidence="1">
    <location>
        <begin position="450"/>
        <end position="482"/>
    </location>
</feature>
<dbReference type="AlphaFoldDB" id="A0A1Y2GT82"/>
<dbReference type="InParanoid" id="A0A1Y2GT82"/>
<organism evidence="2 3">
    <name type="scientific">Lobosporangium transversale</name>
    <dbReference type="NCBI Taxonomy" id="64571"/>
    <lineage>
        <taxon>Eukaryota</taxon>
        <taxon>Fungi</taxon>
        <taxon>Fungi incertae sedis</taxon>
        <taxon>Mucoromycota</taxon>
        <taxon>Mortierellomycotina</taxon>
        <taxon>Mortierellomycetes</taxon>
        <taxon>Mortierellales</taxon>
        <taxon>Mortierellaceae</taxon>
        <taxon>Lobosporangium</taxon>
    </lineage>
</organism>
<comment type="caution">
    <text evidence="2">The sequence shown here is derived from an EMBL/GenBank/DDBJ whole genome shotgun (WGS) entry which is preliminary data.</text>
</comment>
<dbReference type="OrthoDB" id="2425609at2759"/>
<feature type="region of interest" description="Disordered" evidence="1">
    <location>
        <begin position="499"/>
        <end position="531"/>
    </location>
</feature>
<feature type="compositionally biased region" description="Polar residues" evidence="1">
    <location>
        <begin position="502"/>
        <end position="511"/>
    </location>
</feature>
<feature type="compositionally biased region" description="Low complexity" evidence="1">
    <location>
        <begin position="464"/>
        <end position="479"/>
    </location>
</feature>
<feature type="region of interest" description="Disordered" evidence="1">
    <location>
        <begin position="144"/>
        <end position="190"/>
    </location>
</feature>
<dbReference type="EMBL" id="MCFF01000010">
    <property type="protein sequence ID" value="ORZ22727.1"/>
    <property type="molecule type" value="Genomic_DNA"/>
</dbReference>
<proteinExistence type="predicted"/>
<protein>
    <submittedName>
        <fullName evidence="2">Uncharacterized protein</fullName>
    </submittedName>
</protein>
<dbReference type="RefSeq" id="XP_021883281.1">
    <property type="nucleotide sequence ID" value="XM_022028634.1"/>
</dbReference>
<evidence type="ECO:0000313" key="3">
    <source>
        <dbReference type="Proteomes" id="UP000193648"/>
    </source>
</evidence>
<sequence length="611" mass="66069">MPANSVAPLNIAHRSQSQSTSSSILNTKLISSAPASASAPSLLSPSSVPPMSSSKFKGNMQKNSPDTHCKLHVIDTHICDRDSQKRGNRRFFTERYSSLKSSYPLMSPTTFTLAKNDISKVNNSVISRLNSEILLTLFPPPPHAFPKSKAQTTPCSKTRSAPVSTGLPTIESEEPAASSSVSPPPSKSGKNRNWVISSGFFVTLTEDGQKSHISVIPGIARLREQGSEPNTPDTPMLNIKPVHNQSLPPCQPLSSSIPPPSLNPSTTYCSSDQASCAPPQSSRLSDYCSDVKAPYAPVPFLDEMNSLSERLLEIETQMRRPSFLMNRRTSVLSALFPSNIIAPVSVSTPVSASVPVMGDMISKHQQEILLAELSLTVGSITTPSPEVPAFLNGLHSNSKSVNNRAAAVEAAFDSVRVSDEATESTLVSAPLMDWARRRKQLPCPTDPPLSSLFSTNMPNGKPYSSSSTKASAMSSTTKSMGHKPRKFFSALTNPGIGAGSAPSVSSFPTQMSRPSPSGYPRSSTIPLLPIKDDHGEDSNAYCSALRKNKGHQKWGERLQSLVHTFQFTNNGNKSNRLSKKLAGILPKNRWDKRSRGSPRTHYRSSFELKRS</sequence>
<keyword evidence="3" id="KW-1185">Reference proteome</keyword>
<feature type="region of interest" description="Disordered" evidence="1">
    <location>
        <begin position="1"/>
        <end position="23"/>
    </location>
</feature>
<evidence type="ECO:0000313" key="2">
    <source>
        <dbReference type="EMBL" id="ORZ22727.1"/>
    </source>
</evidence>
<feature type="compositionally biased region" description="Low complexity" evidence="1">
    <location>
        <begin position="512"/>
        <end position="523"/>
    </location>
</feature>
<dbReference type="Proteomes" id="UP000193648">
    <property type="component" value="Unassembled WGS sequence"/>
</dbReference>
<feature type="region of interest" description="Disordered" evidence="1">
    <location>
        <begin position="588"/>
        <end position="611"/>
    </location>
</feature>
<feature type="compositionally biased region" description="Low complexity" evidence="1">
    <location>
        <begin position="36"/>
        <end position="54"/>
    </location>
</feature>
<gene>
    <name evidence="2" type="ORF">BCR41DRAFT_394303</name>
</gene>
<evidence type="ECO:0000256" key="1">
    <source>
        <dbReference type="SAM" id="MobiDB-lite"/>
    </source>
</evidence>